<evidence type="ECO:0000256" key="1">
    <source>
        <dbReference type="ARBA" id="ARBA00001917"/>
    </source>
</evidence>
<dbReference type="GO" id="GO:0005829">
    <property type="term" value="C:cytosol"/>
    <property type="evidence" value="ECO:0007669"/>
    <property type="project" value="UniProtKB-ARBA"/>
</dbReference>
<evidence type="ECO:0000313" key="5">
    <source>
        <dbReference type="EMBL" id="KAF0715818.1"/>
    </source>
</evidence>
<gene>
    <name evidence="6" type="primary">Aste57867_3187</name>
    <name evidence="5" type="ORF">As57867_003178</name>
    <name evidence="6" type="ORF">ASTE57867_3187</name>
</gene>
<dbReference type="InterPro" id="IPR001155">
    <property type="entry name" value="OxRdtase_FMN_N"/>
</dbReference>
<dbReference type="GO" id="GO:0010181">
    <property type="term" value="F:FMN binding"/>
    <property type="evidence" value="ECO:0007669"/>
    <property type="project" value="InterPro"/>
</dbReference>
<dbReference type="PANTHER" id="PTHR22893">
    <property type="entry name" value="NADH OXIDOREDUCTASE-RELATED"/>
    <property type="match status" value="1"/>
</dbReference>
<evidence type="ECO:0000256" key="2">
    <source>
        <dbReference type="ARBA" id="ARBA00005979"/>
    </source>
</evidence>
<accession>A0A485K9V5</accession>
<dbReference type="Pfam" id="PF00724">
    <property type="entry name" value="Oxidored_FMN"/>
    <property type="match status" value="1"/>
</dbReference>
<dbReference type="EMBL" id="VJMH01000516">
    <property type="protein sequence ID" value="KAF0715818.1"/>
    <property type="molecule type" value="Genomic_DNA"/>
</dbReference>
<dbReference type="SUPFAM" id="SSF51395">
    <property type="entry name" value="FMN-linked oxidoreductases"/>
    <property type="match status" value="1"/>
</dbReference>
<reference evidence="6 7" key="1">
    <citation type="submission" date="2019-03" db="EMBL/GenBank/DDBJ databases">
        <authorList>
            <person name="Gaulin E."/>
            <person name="Dumas B."/>
        </authorList>
    </citation>
    <scope>NUCLEOTIDE SEQUENCE [LARGE SCALE GENOMIC DNA]</scope>
    <source>
        <strain evidence="6">CBS 568.67</strain>
    </source>
</reference>
<dbReference type="CDD" id="cd02933">
    <property type="entry name" value="OYE_like_FMN"/>
    <property type="match status" value="1"/>
</dbReference>
<dbReference type="PANTHER" id="PTHR22893:SF91">
    <property type="entry name" value="NADPH DEHYDROGENASE 2-RELATED"/>
    <property type="match status" value="1"/>
</dbReference>
<evidence type="ECO:0000256" key="3">
    <source>
        <dbReference type="ARBA" id="ARBA00023002"/>
    </source>
</evidence>
<dbReference type="InterPro" id="IPR013785">
    <property type="entry name" value="Aldolase_TIM"/>
</dbReference>
<comment type="cofactor">
    <cofactor evidence="1">
        <name>FMN</name>
        <dbReference type="ChEBI" id="CHEBI:58210"/>
    </cofactor>
</comment>
<sequence>MSSTPSSTLFSPIQMGPSLRLPNRIFMAPLTRVRAGPTNMPNALMVEYYAQRASAGLIISESIMVAPNTSVYGGEPGLYTSEQADAWKCITEAVHAKGGRIFAQLWHAGRTAHPDINQGVVPVGPSAIAVKGNAHTLNGKLPHVTPHAASEADLPQLITLFVEAAKKAVTISGFDGVEIHGAIGYLVDQFLCSSSNTRTDGYGGSLENRARFLRELLAAVTDAIGADKVGLRTSPCLGYSSTLDSDPLALSECVAKVAQEANLVYLHVIRSMEEDILSVFRTHFHNTLIANMGYSKDDAENDIAQGKVDAVAFGNFFIGNPDLPARFAKDAALNETDYATSYGDSAKGYTDYPTMEEGGVALSP</sequence>
<dbReference type="EMBL" id="CAADRA010000516">
    <property type="protein sequence ID" value="VFT80361.1"/>
    <property type="molecule type" value="Genomic_DNA"/>
</dbReference>
<dbReference type="Proteomes" id="UP000332933">
    <property type="component" value="Unassembled WGS sequence"/>
</dbReference>
<proteinExistence type="inferred from homology"/>
<dbReference type="Gene3D" id="3.20.20.70">
    <property type="entry name" value="Aldolase class I"/>
    <property type="match status" value="1"/>
</dbReference>
<protein>
    <submittedName>
        <fullName evidence="6">Aste57867_3187 protein</fullName>
    </submittedName>
</protein>
<keyword evidence="3" id="KW-0560">Oxidoreductase</keyword>
<name>A0A485K9V5_9STRA</name>
<feature type="domain" description="NADH:flavin oxidoreductase/NADH oxidase N-terminal" evidence="4">
    <location>
        <begin position="9"/>
        <end position="333"/>
    </location>
</feature>
<comment type="similarity">
    <text evidence="2">Belongs to the NADH:flavin oxidoreductase/NADH oxidase family.</text>
</comment>
<dbReference type="GO" id="GO:0016628">
    <property type="term" value="F:oxidoreductase activity, acting on the CH-CH group of donors, NAD or NADP as acceptor"/>
    <property type="evidence" value="ECO:0007669"/>
    <property type="project" value="UniProtKB-ARBA"/>
</dbReference>
<evidence type="ECO:0000313" key="7">
    <source>
        <dbReference type="Proteomes" id="UP000332933"/>
    </source>
</evidence>
<dbReference type="AlphaFoldDB" id="A0A485K9V5"/>
<dbReference type="FunFam" id="3.20.20.70:FF:000059">
    <property type="entry name" value="N-ethylmaleimide reductase, FMN-linked"/>
    <property type="match status" value="1"/>
</dbReference>
<keyword evidence="7" id="KW-1185">Reference proteome</keyword>
<reference evidence="5" key="2">
    <citation type="submission" date="2019-06" db="EMBL/GenBank/DDBJ databases">
        <title>Genomics analysis of Aphanomyces spp. identifies a new class of oomycete effector associated with host adaptation.</title>
        <authorList>
            <person name="Gaulin E."/>
        </authorList>
    </citation>
    <scope>NUCLEOTIDE SEQUENCE</scope>
    <source>
        <strain evidence="5">CBS 578.67</strain>
    </source>
</reference>
<evidence type="ECO:0000313" key="6">
    <source>
        <dbReference type="EMBL" id="VFT80361.1"/>
    </source>
</evidence>
<organism evidence="6 7">
    <name type="scientific">Aphanomyces stellatus</name>
    <dbReference type="NCBI Taxonomy" id="120398"/>
    <lineage>
        <taxon>Eukaryota</taxon>
        <taxon>Sar</taxon>
        <taxon>Stramenopiles</taxon>
        <taxon>Oomycota</taxon>
        <taxon>Saprolegniomycetes</taxon>
        <taxon>Saprolegniales</taxon>
        <taxon>Verrucalvaceae</taxon>
        <taxon>Aphanomyces</taxon>
    </lineage>
</organism>
<dbReference type="InterPro" id="IPR045247">
    <property type="entry name" value="Oye-like"/>
</dbReference>
<evidence type="ECO:0000259" key="4">
    <source>
        <dbReference type="Pfam" id="PF00724"/>
    </source>
</evidence>
<dbReference type="OrthoDB" id="1663137at2759"/>